<keyword evidence="2" id="KW-1185">Reference proteome</keyword>
<organism evidence="1 2">
    <name type="scientific">Araneus ventricosus</name>
    <name type="common">Orbweaver spider</name>
    <name type="synonym">Epeira ventricosa</name>
    <dbReference type="NCBI Taxonomy" id="182803"/>
    <lineage>
        <taxon>Eukaryota</taxon>
        <taxon>Metazoa</taxon>
        <taxon>Ecdysozoa</taxon>
        <taxon>Arthropoda</taxon>
        <taxon>Chelicerata</taxon>
        <taxon>Arachnida</taxon>
        <taxon>Araneae</taxon>
        <taxon>Araneomorphae</taxon>
        <taxon>Entelegynae</taxon>
        <taxon>Araneoidea</taxon>
        <taxon>Araneidae</taxon>
        <taxon>Araneus</taxon>
    </lineage>
</organism>
<evidence type="ECO:0000313" key="1">
    <source>
        <dbReference type="EMBL" id="GBM24496.1"/>
    </source>
</evidence>
<evidence type="ECO:0000313" key="2">
    <source>
        <dbReference type="Proteomes" id="UP000499080"/>
    </source>
</evidence>
<comment type="caution">
    <text evidence="1">The sequence shown here is derived from an EMBL/GenBank/DDBJ whole genome shotgun (WGS) entry which is preliminary data.</text>
</comment>
<protein>
    <submittedName>
        <fullName evidence="1">Uncharacterized protein</fullName>
    </submittedName>
</protein>
<dbReference type="AlphaFoldDB" id="A0A4Y2E845"/>
<name>A0A4Y2E845_ARAVE</name>
<gene>
    <name evidence="1" type="ORF">AVEN_254012_1</name>
</gene>
<proteinExistence type="predicted"/>
<accession>A0A4Y2E845</accession>
<dbReference type="EMBL" id="BGPR01000520">
    <property type="protein sequence ID" value="GBM24496.1"/>
    <property type="molecule type" value="Genomic_DNA"/>
</dbReference>
<reference evidence="1 2" key="1">
    <citation type="journal article" date="2019" name="Sci. Rep.">
        <title>Orb-weaving spider Araneus ventricosus genome elucidates the spidroin gene catalogue.</title>
        <authorList>
            <person name="Kono N."/>
            <person name="Nakamura H."/>
            <person name="Ohtoshi R."/>
            <person name="Moran D.A.P."/>
            <person name="Shinohara A."/>
            <person name="Yoshida Y."/>
            <person name="Fujiwara M."/>
            <person name="Mori M."/>
            <person name="Tomita M."/>
            <person name="Arakawa K."/>
        </authorList>
    </citation>
    <scope>NUCLEOTIDE SEQUENCE [LARGE SCALE GENOMIC DNA]</scope>
</reference>
<dbReference type="Proteomes" id="UP000499080">
    <property type="component" value="Unassembled WGS sequence"/>
</dbReference>
<sequence length="151" mass="16581">MGTYTSLAARVGVFAMQDPLLNILGSWQYFLLMLQITVTTSLIEHLANSRRLGRNISACLVAVHWETPGSSHLVWDLRRVPAFLWPDSNLSVSLSTTSVIRNVSTGLELCSGCSPASTEALPLALQNYQAKTRSFSLLKLLLRCYSGTPPQ</sequence>